<evidence type="ECO:0000313" key="4">
    <source>
        <dbReference type="Proteomes" id="UP000557392"/>
    </source>
</evidence>
<protein>
    <recommendedName>
        <fullName evidence="2">DUF4328 domain-containing protein</fullName>
    </recommendedName>
</protein>
<dbReference type="RefSeq" id="WP_184000302.1">
    <property type="nucleotide sequence ID" value="NZ_JACIEH010000004.1"/>
</dbReference>
<evidence type="ECO:0000259" key="2">
    <source>
        <dbReference type="Pfam" id="PF14219"/>
    </source>
</evidence>
<dbReference type="Pfam" id="PF14219">
    <property type="entry name" value="DUF4328"/>
    <property type="match status" value="1"/>
</dbReference>
<dbReference type="Proteomes" id="UP000557392">
    <property type="component" value="Unassembled WGS sequence"/>
</dbReference>
<keyword evidence="1" id="KW-0472">Membrane</keyword>
<keyword evidence="1" id="KW-0812">Transmembrane</keyword>
<comment type="caution">
    <text evidence="3">The sequence shown here is derived from an EMBL/GenBank/DDBJ whole genome shotgun (WGS) entry which is preliminary data.</text>
</comment>
<name>A0A7W6JYV9_9SPHN</name>
<keyword evidence="4" id="KW-1185">Reference proteome</keyword>
<feature type="transmembrane region" description="Helical" evidence="1">
    <location>
        <begin position="143"/>
        <end position="161"/>
    </location>
</feature>
<dbReference type="EMBL" id="JACIEH010000004">
    <property type="protein sequence ID" value="MBB4100952.1"/>
    <property type="molecule type" value="Genomic_DNA"/>
</dbReference>
<feature type="domain" description="DUF4328" evidence="2">
    <location>
        <begin position="51"/>
        <end position="202"/>
    </location>
</feature>
<sequence length="219" mass="24315">MDYELKDPLRLARAVRIALMLWLIASIGYGLAAVYSIVAIGSFQRGAATVEDLGVVDQVNQIAAIPMLLVNLVTIVLVARWIYRVNKNAHTLSNGMSMTPGWNVGFFFVPFANLWKPFEGIRQAWRASVAPHDPYDAPVPGWLTFWWVGWILSSILGNVSFRLSLRAESLDQLLAVQWVDAICMPVDLLTGLLLLRLVGRLSEIQHEASSAETHEAVFG</sequence>
<dbReference type="AlphaFoldDB" id="A0A7W6JYV9"/>
<proteinExistence type="predicted"/>
<feature type="transmembrane region" description="Helical" evidence="1">
    <location>
        <begin position="21"/>
        <end position="43"/>
    </location>
</feature>
<reference evidence="3 4" key="1">
    <citation type="submission" date="2020-08" db="EMBL/GenBank/DDBJ databases">
        <title>Genomic Encyclopedia of Type Strains, Phase IV (KMG-IV): sequencing the most valuable type-strain genomes for metagenomic binning, comparative biology and taxonomic classification.</title>
        <authorList>
            <person name="Goeker M."/>
        </authorList>
    </citation>
    <scope>NUCLEOTIDE SEQUENCE [LARGE SCALE GENOMIC DNA]</scope>
    <source>
        <strain evidence="3 4">DSM 101806</strain>
    </source>
</reference>
<evidence type="ECO:0000256" key="1">
    <source>
        <dbReference type="SAM" id="Phobius"/>
    </source>
</evidence>
<dbReference type="InterPro" id="IPR025565">
    <property type="entry name" value="DUF4328"/>
</dbReference>
<keyword evidence="1" id="KW-1133">Transmembrane helix</keyword>
<organism evidence="3 4">
    <name type="scientific">Sphingomonas kyeonggiensis</name>
    <dbReference type="NCBI Taxonomy" id="1268553"/>
    <lineage>
        <taxon>Bacteria</taxon>
        <taxon>Pseudomonadati</taxon>
        <taxon>Pseudomonadota</taxon>
        <taxon>Alphaproteobacteria</taxon>
        <taxon>Sphingomonadales</taxon>
        <taxon>Sphingomonadaceae</taxon>
        <taxon>Sphingomonas</taxon>
    </lineage>
</organism>
<accession>A0A7W6JYV9</accession>
<feature type="transmembrane region" description="Helical" evidence="1">
    <location>
        <begin position="63"/>
        <end position="83"/>
    </location>
</feature>
<gene>
    <name evidence="3" type="ORF">GGR46_004541</name>
</gene>
<feature type="transmembrane region" description="Helical" evidence="1">
    <location>
        <begin position="95"/>
        <end position="115"/>
    </location>
</feature>
<evidence type="ECO:0000313" key="3">
    <source>
        <dbReference type="EMBL" id="MBB4100952.1"/>
    </source>
</evidence>